<dbReference type="InterPro" id="IPR002934">
    <property type="entry name" value="Polymerase_NTP_transf_dom"/>
</dbReference>
<dbReference type="Proteomes" id="UP000598217">
    <property type="component" value="Unassembled WGS sequence"/>
</dbReference>
<evidence type="ECO:0000313" key="2">
    <source>
        <dbReference type="EMBL" id="MBE1458319.1"/>
    </source>
</evidence>
<comment type="caution">
    <text evidence="2">The sequence shown here is derived from an EMBL/GenBank/DDBJ whole genome shotgun (WGS) entry which is preliminary data.</text>
</comment>
<dbReference type="Pfam" id="PF01909">
    <property type="entry name" value="NTP_transf_2"/>
    <property type="match status" value="1"/>
</dbReference>
<sequence length="274" mass="29945">MNRREPPPPPRGLRPDGTIAREGSVDQVPAAFAPAVTALLARIPEVFGPRLHSAYLYGSIPRGTALPGSSDLDALVALHTGPDETEHARTRALENELDSTFAQVNGVGILLEGIDFLTSAPERHDSGFFLACLCTPVLGPDLAEQLPRYRPTPLLARQTNGDLHQVLPRWRAGIARATTRAEHLSLSRRISRRLVRTGLTLVMPAWGGWTSDLDLAADVFGHYHPARHDQMRTAAHTAQYPTTDPDHLRELVEDLAPWLAAEYTATHGRKTPGP</sequence>
<evidence type="ECO:0000313" key="3">
    <source>
        <dbReference type="Proteomes" id="UP000598217"/>
    </source>
</evidence>
<organism evidence="2 3">
    <name type="scientific">Nocardiopsis terrae</name>
    <dbReference type="NCBI Taxonomy" id="372655"/>
    <lineage>
        <taxon>Bacteria</taxon>
        <taxon>Bacillati</taxon>
        <taxon>Actinomycetota</taxon>
        <taxon>Actinomycetes</taxon>
        <taxon>Streptosporangiales</taxon>
        <taxon>Nocardiopsidaceae</taxon>
        <taxon>Nocardiopsis</taxon>
    </lineage>
</organism>
<name>A0ABR9HH16_9ACTN</name>
<feature type="domain" description="Polymerase nucleotidyl transferase" evidence="1">
    <location>
        <begin position="53"/>
        <end position="84"/>
    </location>
</feature>
<reference evidence="2 3" key="1">
    <citation type="submission" date="2020-10" db="EMBL/GenBank/DDBJ databases">
        <title>Sequencing the genomes of 1000 actinobacteria strains.</title>
        <authorList>
            <person name="Klenk H.-P."/>
        </authorList>
    </citation>
    <scope>NUCLEOTIDE SEQUENCE [LARGE SCALE GENOMIC DNA]</scope>
    <source>
        <strain evidence="2 3">DSM 45157</strain>
    </source>
</reference>
<dbReference type="EMBL" id="JADBDY010000001">
    <property type="protein sequence ID" value="MBE1458319.1"/>
    <property type="molecule type" value="Genomic_DNA"/>
</dbReference>
<keyword evidence="3" id="KW-1185">Reference proteome</keyword>
<proteinExistence type="predicted"/>
<dbReference type="CDD" id="cd05403">
    <property type="entry name" value="NT_KNTase_like"/>
    <property type="match status" value="1"/>
</dbReference>
<dbReference type="RefSeq" id="WP_191269939.1">
    <property type="nucleotide sequence ID" value="NZ_BMXJ01000003.1"/>
</dbReference>
<evidence type="ECO:0000259" key="1">
    <source>
        <dbReference type="Pfam" id="PF01909"/>
    </source>
</evidence>
<accession>A0ABR9HH16</accession>
<protein>
    <recommendedName>
        <fullName evidence="1">Polymerase nucleotidyl transferase domain-containing protein</fullName>
    </recommendedName>
</protein>
<dbReference type="SUPFAM" id="SSF81301">
    <property type="entry name" value="Nucleotidyltransferase"/>
    <property type="match status" value="1"/>
</dbReference>
<dbReference type="InterPro" id="IPR043519">
    <property type="entry name" value="NT_sf"/>
</dbReference>
<gene>
    <name evidence="2" type="ORF">H4W79_002533</name>
</gene>